<dbReference type="EMBL" id="KL142379">
    <property type="protein sequence ID" value="KDR76066.1"/>
    <property type="molecule type" value="Genomic_DNA"/>
</dbReference>
<dbReference type="InterPro" id="IPR046521">
    <property type="entry name" value="DUF6698"/>
</dbReference>
<dbReference type="Proteomes" id="UP000027222">
    <property type="component" value="Unassembled WGS sequence"/>
</dbReference>
<accession>A0A067SYW6</accession>
<sequence length="300" mass="34207">MGLEESTDLEDNDASQGAKIGKDEEITVYRAIMNLHPSFEDVITACASHKHTLHNLIQMLENQSRSARNSDVSSLNGVICEFLKVDNDRITYDMEESPMPAKTNLQGHGWNHPLFTVLLSPYCRFIRICDYPEELSELMTEAKNAVVDISESEWPTFLYASDTIPDPDNDHHGHFRGNLLPVLALQPLATVKGRLNKAKIHKLTEVTGRTIAYICALVRIALRGRGWGTEDSAFDYEAFYQNIVKMFEDDPEDCWVIETLDWNGGNPSIPAGFPVEWREFPLFLREFLLFPLFLWIPYIP</sequence>
<gene>
    <name evidence="1" type="ORF">GALMADRAFT_139825</name>
</gene>
<name>A0A067SYW6_GALM3</name>
<keyword evidence="2" id="KW-1185">Reference proteome</keyword>
<proteinExistence type="predicted"/>
<reference evidence="2" key="1">
    <citation type="journal article" date="2014" name="Proc. Natl. Acad. Sci. U.S.A.">
        <title>Extensive sampling of basidiomycete genomes demonstrates inadequacy of the white-rot/brown-rot paradigm for wood decay fungi.</title>
        <authorList>
            <person name="Riley R."/>
            <person name="Salamov A.A."/>
            <person name="Brown D.W."/>
            <person name="Nagy L.G."/>
            <person name="Floudas D."/>
            <person name="Held B.W."/>
            <person name="Levasseur A."/>
            <person name="Lombard V."/>
            <person name="Morin E."/>
            <person name="Otillar R."/>
            <person name="Lindquist E.A."/>
            <person name="Sun H."/>
            <person name="LaButti K.M."/>
            <person name="Schmutz J."/>
            <person name="Jabbour D."/>
            <person name="Luo H."/>
            <person name="Baker S.E."/>
            <person name="Pisabarro A.G."/>
            <person name="Walton J.D."/>
            <person name="Blanchette R.A."/>
            <person name="Henrissat B."/>
            <person name="Martin F."/>
            <person name="Cullen D."/>
            <person name="Hibbett D.S."/>
            <person name="Grigoriev I.V."/>
        </authorList>
    </citation>
    <scope>NUCLEOTIDE SEQUENCE [LARGE SCALE GENOMIC DNA]</scope>
    <source>
        <strain evidence="2">CBS 339.88</strain>
    </source>
</reference>
<evidence type="ECO:0000313" key="2">
    <source>
        <dbReference type="Proteomes" id="UP000027222"/>
    </source>
</evidence>
<protein>
    <submittedName>
        <fullName evidence="1">Uncharacterized protein</fullName>
    </submittedName>
</protein>
<organism evidence="1 2">
    <name type="scientific">Galerina marginata (strain CBS 339.88)</name>
    <dbReference type="NCBI Taxonomy" id="685588"/>
    <lineage>
        <taxon>Eukaryota</taxon>
        <taxon>Fungi</taxon>
        <taxon>Dikarya</taxon>
        <taxon>Basidiomycota</taxon>
        <taxon>Agaricomycotina</taxon>
        <taxon>Agaricomycetes</taxon>
        <taxon>Agaricomycetidae</taxon>
        <taxon>Agaricales</taxon>
        <taxon>Agaricineae</taxon>
        <taxon>Strophariaceae</taxon>
        <taxon>Galerina</taxon>
    </lineage>
</organism>
<dbReference type="AlphaFoldDB" id="A0A067SYW6"/>
<dbReference type="Pfam" id="PF20414">
    <property type="entry name" value="DUF6698"/>
    <property type="match status" value="1"/>
</dbReference>
<evidence type="ECO:0000313" key="1">
    <source>
        <dbReference type="EMBL" id="KDR76066.1"/>
    </source>
</evidence>
<dbReference type="OrthoDB" id="3220614at2759"/>
<dbReference type="HOGENOM" id="CLU_927626_0_0_1"/>